<evidence type="ECO:0000256" key="11">
    <source>
        <dbReference type="ARBA" id="ARBA00025529"/>
    </source>
</evidence>
<dbReference type="AlphaFoldDB" id="A0A087UUZ7"/>
<reference evidence="15 16" key="1">
    <citation type="submission" date="2013-11" db="EMBL/GenBank/DDBJ databases">
        <title>Genome sequencing of Stegodyphus mimosarum.</title>
        <authorList>
            <person name="Bechsgaard J."/>
        </authorList>
    </citation>
    <scope>NUCLEOTIDE SEQUENCE [LARGE SCALE GENOMIC DNA]</scope>
</reference>
<evidence type="ECO:0000313" key="15">
    <source>
        <dbReference type="EMBL" id="KFM81186.1"/>
    </source>
</evidence>
<feature type="domain" description="Peptidase M12A" evidence="14">
    <location>
        <begin position="49"/>
        <end position="243"/>
    </location>
</feature>
<keyword evidence="7 12" id="KW-0482">Metalloprotease</keyword>
<evidence type="ECO:0000259" key="14">
    <source>
        <dbReference type="PROSITE" id="PS51864"/>
    </source>
</evidence>
<keyword evidence="4 13" id="KW-0732">Signal</keyword>
<evidence type="ECO:0000256" key="7">
    <source>
        <dbReference type="ARBA" id="ARBA00023049"/>
    </source>
</evidence>
<keyword evidence="16" id="KW-1185">Reference proteome</keyword>
<dbReference type="InterPro" id="IPR006026">
    <property type="entry name" value="Peptidase_Metallo"/>
</dbReference>
<dbReference type="PANTHER" id="PTHR10127:SF883">
    <property type="entry name" value="ZINC METALLOPROTEINASE NAS-8"/>
    <property type="match status" value="1"/>
</dbReference>
<dbReference type="EC" id="3.4.24.-" evidence="13"/>
<dbReference type="Proteomes" id="UP000054359">
    <property type="component" value="Unassembled WGS sequence"/>
</dbReference>
<dbReference type="InterPro" id="IPR034035">
    <property type="entry name" value="Astacin-like_dom"/>
</dbReference>
<gene>
    <name evidence="15" type="ORF">X975_02534</name>
</gene>
<feature type="binding site" evidence="12">
    <location>
        <position position="138"/>
    </location>
    <ligand>
        <name>Zn(2+)</name>
        <dbReference type="ChEBI" id="CHEBI:29105"/>
        <note>catalytic</note>
    </ligand>
</feature>
<comment type="caution">
    <text evidence="12">Lacks conserved residue(s) required for the propagation of feature annotation.</text>
</comment>
<feature type="binding site" evidence="12">
    <location>
        <position position="142"/>
    </location>
    <ligand>
        <name>Zn(2+)</name>
        <dbReference type="ChEBI" id="CHEBI:29105"/>
        <note>catalytic</note>
    </ligand>
</feature>
<dbReference type="SUPFAM" id="SSF55486">
    <property type="entry name" value="Metalloproteases ('zincins'), catalytic domain"/>
    <property type="match status" value="1"/>
</dbReference>
<evidence type="ECO:0000256" key="9">
    <source>
        <dbReference type="ARBA" id="ARBA00023157"/>
    </source>
</evidence>
<evidence type="ECO:0000256" key="13">
    <source>
        <dbReference type="RuleBase" id="RU361183"/>
    </source>
</evidence>
<dbReference type="PROSITE" id="PS51864">
    <property type="entry name" value="ASTACIN"/>
    <property type="match status" value="1"/>
</dbReference>
<evidence type="ECO:0000256" key="1">
    <source>
        <dbReference type="ARBA" id="ARBA00011245"/>
    </source>
</evidence>
<dbReference type="OMA" id="NLQSPNC"/>
<dbReference type="OrthoDB" id="291007at2759"/>
<feature type="non-terminal residue" evidence="15">
    <location>
        <position position="243"/>
    </location>
</feature>
<dbReference type="STRING" id="407821.A0A087UUZ7"/>
<keyword evidence="8" id="KW-0865">Zymogen</keyword>
<dbReference type="Gene3D" id="3.40.390.10">
    <property type="entry name" value="Collagenase (Catalytic Domain)"/>
    <property type="match status" value="1"/>
</dbReference>
<dbReference type="GO" id="GO:0006508">
    <property type="term" value="P:proteolysis"/>
    <property type="evidence" value="ECO:0007669"/>
    <property type="project" value="UniProtKB-KW"/>
</dbReference>
<name>A0A087UUZ7_STEMI</name>
<dbReference type="PRINTS" id="PR00480">
    <property type="entry name" value="ASTACIN"/>
</dbReference>
<dbReference type="GO" id="GO:0008270">
    <property type="term" value="F:zinc ion binding"/>
    <property type="evidence" value="ECO:0007669"/>
    <property type="project" value="UniProtKB-UniRule"/>
</dbReference>
<feature type="signal peptide" evidence="13">
    <location>
        <begin position="1"/>
        <end position="18"/>
    </location>
</feature>
<evidence type="ECO:0000256" key="12">
    <source>
        <dbReference type="PROSITE-ProRule" id="PRU01211"/>
    </source>
</evidence>
<keyword evidence="9" id="KW-1015">Disulfide bond</keyword>
<comment type="function">
    <text evidence="11">Zinc metalloprotease. Provoques deadhesion of endothelial cells from cell cultures, and also degradation of fibronectin, fibrinogen and gelatin in vitro. Its role in the venom is not fully understood but it might act as a spreading factor that facilitates diffusion of other venom toxins. Alternatively, it might be involved in the proteolytic processing of other venom toxins or it might play a role in extra-oral digestion of prey.</text>
</comment>
<keyword evidence="6 12" id="KW-0862">Zinc</keyword>
<keyword evidence="10" id="KW-0325">Glycoprotein</keyword>
<feature type="active site" evidence="12">
    <location>
        <position position="139"/>
    </location>
</feature>
<keyword evidence="5 12" id="KW-0378">Hydrolase</keyword>
<evidence type="ECO:0000256" key="3">
    <source>
        <dbReference type="ARBA" id="ARBA00022723"/>
    </source>
</evidence>
<dbReference type="EMBL" id="KK121775">
    <property type="protein sequence ID" value="KFM81186.1"/>
    <property type="molecule type" value="Genomic_DNA"/>
</dbReference>
<evidence type="ECO:0000256" key="2">
    <source>
        <dbReference type="ARBA" id="ARBA00022670"/>
    </source>
</evidence>
<comment type="cofactor">
    <cofactor evidence="12 13">
        <name>Zn(2+)</name>
        <dbReference type="ChEBI" id="CHEBI:29105"/>
    </cofactor>
    <text evidence="12 13">Binds 1 zinc ion per subunit.</text>
</comment>
<proteinExistence type="predicted"/>
<evidence type="ECO:0000256" key="4">
    <source>
        <dbReference type="ARBA" id="ARBA00022729"/>
    </source>
</evidence>
<dbReference type="InterPro" id="IPR024079">
    <property type="entry name" value="MetalloPept_cat_dom_sf"/>
</dbReference>
<accession>A0A087UUZ7</accession>
<protein>
    <recommendedName>
        <fullName evidence="13">Metalloendopeptidase</fullName>
        <ecNumber evidence="13">3.4.24.-</ecNumber>
    </recommendedName>
</protein>
<dbReference type="MEROPS" id="M12.032"/>
<keyword evidence="3 12" id="KW-0479">Metal-binding</keyword>
<organism evidence="15 16">
    <name type="scientific">Stegodyphus mimosarum</name>
    <name type="common">African social velvet spider</name>
    <dbReference type="NCBI Taxonomy" id="407821"/>
    <lineage>
        <taxon>Eukaryota</taxon>
        <taxon>Metazoa</taxon>
        <taxon>Ecdysozoa</taxon>
        <taxon>Arthropoda</taxon>
        <taxon>Chelicerata</taxon>
        <taxon>Arachnida</taxon>
        <taxon>Araneae</taxon>
        <taxon>Araneomorphae</taxon>
        <taxon>Entelegynae</taxon>
        <taxon>Eresoidea</taxon>
        <taxon>Eresidae</taxon>
        <taxon>Stegodyphus</taxon>
    </lineage>
</organism>
<dbReference type="FunFam" id="3.40.390.10:FF:000015">
    <property type="entry name" value="Meprin A subunit"/>
    <property type="match status" value="1"/>
</dbReference>
<evidence type="ECO:0000256" key="6">
    <source>
        <dbReference type="ARBA" id="ARBA00022833"/>
    </source>
</evidence>
<evidence type="ECO:0000256" key="10">
    <source>
        <dbReference type="ARBA" id="ARBA00023180"/>
    </source>
</evidence>
<keyword evidence="2 12" id="KW-0645">Protease</keyword>
<evidence type="ECO:0000256" key="5">
    <source>
        <dbReference type="ARBA" id="ARBA00022801"/>
    </source>
</evidence>
<dbReference type="InterPro" id="IPR001506">
    <property type="entry name" value="Peptidase_M12A"/>
</dbReference>
<dbReference type="CDD" id="cd04280">
    <property type="entry name" value="ZnMc_astacin_like"/>
    <property type="match status" value="1"/>
</dbReference>
<evidence type="ECO:0000256" key="8">
    <source>
        <dbReference type="ARBA" id="ARBA00023145"/>
    </source>
</evidence>
<sequence length="243" mass="28180">MGKLNLFFVLLTFYCIYAEEIAENEGEAALENSNLFESDILRSFDTDRNAVVAEKRKWPNARIPYIIDSKLKKQESLIKEAMDHYANKTCIRFVPRKDEKQYVNILKGKGCYSHVGRTSGVQPLSLGPKCYKFGIIVHELGHAVGFYHEHSRSDRDDYINIHYENIQPGYEFQFVKMNPKQNQLLTEFDFDSIMMYGDTVFSKNRQEDLKTMTAKSGRTWKRVADKPGLSESDVTRISKLYNC</sequence>
<dbReference type="Pfam" id="PF01400">
    <property type="entry name" value="Astacin"/>
    <property type="match status" value="1"/>
</dbReference>
<dbReference type="SMART" id="SM00235">
    <property type="entry name" value="ZnMc"/>
    <property type="match status" value="1"/>
</dbReference>
<feature type="binding site" evidence="12">
    <location>
        <position position="148"/>
    </location>
    <ligand>
        <name>Zn(2+)</name>
        <dbReference type="ChEBI" id="CHEBI:29105"/>
        <note>catalytic</note>
    </ligand>
</feature>
<dbReference type="PANTHER" id="PTHR10127">
    <property type="entry name" value="DISCOIDIN, CUB, EGF, LAMININ , AND ZINC METALLOPROTEASE DOMAIN CONTAINING"/>
    <property type="match status" value="1"/>
</dbReference>
<feature type="chain" id="PRO_5005106670" description="Metalloendopeptidase" evidence="13">
    <location>
        <begin position="19"/>
        <end position="243"/>
    </location>
</feature>
<evidence type="ECO:0000313" key="16">
    <source>
        <dbReference type="Proteomes" id="UP000054359"/>
    </source>
</evidence>
<dbReference type="GO" id="GO:0004222">
    <property type="term" value="F:metalloendopeptidase activity"/>
    <property type="evidence" value="ECO:0007669"/>
    <property type="project" value="UniProtKB-UniRule"/>
</dbReference>
<comment type="subunit">
    <text evidence="1">Monomer.</text>
</comment>